<dbReference type="PROSITE" id="PS51898">
    <property type="entry name" value="TYR_RECOMBINASE"/>
    <property type="match status" value="1"/>
</dbReference>
<dbReference type="RefSeq" id="XP_015653332.1">
    <property type="nucleotide sequence ID" value="XM_015808047.1"/>
</dbReference>
<evidence type="ECO:0000256" key="1">
    <source>
        <dbReference type="ARBA" id="ARBA00023172"/>
    </source>
</evidence>
<dbReference type="VEuPathDB" id="TriTrypDB:LpyrH10_27_0480"/>
<dbReference type="InterPro" id="IPR013762">
    <property type="entry name" value="Integrase-like_cat_sf"/>
</dbReference>
<dbReference type="InterPro" id="IPR002104">
    <property type="entry name" value="Integrase_catalytic"/>
</dbReference>
<dbReference type="AlphaFoldDB" id="A0A0M9FS40"/>
<organism evidence="3 4">
    <name type="scientific">Leptomonas pyrrhocoris</name>
    <name type="common">Firebug parasite</name>
    <dbReference type="NCBI Taxonomy" id="157538"/>
    <lineage>
        <taxon>Eukaryota</taxon>
        <taxon>Discoba</taxon>
        <taxon>Euglenozoa</taxon>
        <taxon>Kinetoplastea</taxon>
        <taxon>Metakinetoplastina</taxon>
        <taxon>Trypanosomatida</taxon>
        <taxon>Trypanosomatidae</taxon>
        <taxon>Leishmaniinae</taxon>
        <taxon>Leptomonas</taxon>
    </lineage>
</organism>
<dbReference type="GO" id="GO:0006310">
    <property type="term" value="P:DNA recombination"/>
    <property type="evidence" value="ECO:0007669"/>
    <property type="project" value="UniProtKB-KW"/>
</dbReference>
<dbReference type="GO" id="GO:0003677">
    <property type="term" value="F:DNA binding"/>
    <property type="evidence" value="ECO:0007669"/>
    <property type="project" value="InterPro"/>
</dbReference>
<dbReference type="OrthoDB" id="278658at2759"/>
<dbReference type="InterPro" id="IPR011010">
    <property type="entry name" value="DNA_brk_join_enz"/>
</dbReference>
<dbReference type="EMBL" id="LGTL01000027">
    <property type="protein sequence ID" value="KPA74893.1"/>
    <property type="molecule type" value="Genomic_DNA"/>
</dbReference>
<keyword evidence="4" id="KW-1185">Reference proteome</keyword>
<feature type="domain" description="Tyr recombinase" evidence="2">
    <location>
        <begin position="142"/>
        <end position="325"/>
    </location>
</feature>
<dbReference type="OMA" id="YVWIKDE"/>
<keyword evidence="1" id="KW-0233">DNA recombination</keyword>
<accession>A0A0M9FS40</accession>
<proteinExistence type="predicted"/>
<dbReference type="GO" id="GO:0015074">
    <property type="term" value="P:DNA integration"/>
    <property type="evidence" value="ECO:0007669"/>
    <property type="project" value="InterPro"/>
</dbReference>
<protein>
    <submittedName>
        <fullName evidence="3">Putative trans-sialidase</fullName>
    </submittedName>
</protein>
<dbReference type="Gene3D" id="1.10.443.10">
    <property type="entry name" value="Intergrase catalytic core"/>
    <property type="match status" value="1"/>
</dbReference>
<dbReference type="GeneID" id="26909176"/>
<sequence length="325" mass="36819">MMDVGAPVGVGKEFNPVLRINPSPILKHTGTGDRLYRNELAPQNPTLVMPEERANEVAHRRLEKSTWEQRASIWRMFEEFCDKMRLPAVSTSVPLFLESRAYKGSTKVQYSVTLRTMLDPTVTALDQYLQGMRKVAATEEVRHVVPLTLEDLGRVIAQTPAWRDKVVWRLAWITASRWAEIAGLTTENLLVQPEGDIILDWGAVPKASKSDPYRSSRYVWIKDEDAADLFLLKTRLGPREPLTTMSTSQAAQKLKSLGKGYTAHSIKGGAAKHAMRLVYEHNLDWRTGVHLMKHKDPRDHPSASLRYMGETVVLTNDVHRLTQLM</sequence>
<comment type="caution">
    <text evidence="3">The sequence shown here is derived from an EMBL/GenBank/DDBJ whole genome shotgun (WGS) entry which is preliminary data.</text>
</comment>
<evidence type="ECO:0000313" key="3">
    <source>
        <dbReference type="EMBL" id="KPA74893.1"/>
    </source>
</evidence>
<evidence type="ECO:0000259" key="2">
    <source>
        <dbReference type="PROSITE" id="PS51898"/>
    </source>
</evidence>
<reference evidence="3 4" key="1">
    <citation type="submission" date="2015-07" db="EMBL/GenBank/DDBJ databases">
        <title>High-quality genome of monoxenous trypanosomatid Leptomonas pyrrhocoris.</title>
        <authorList>
            <person name="Flegontov P."/>
            <person name="Butenko A."/>
            <person name="Firsov S."/>
            <person name="Vlcek C."/>
            <person name="Logacheva M.D."/>
            <person name="Field M."/>
            <person name="Filatov D."/>
            <person name="Flegontova O."/>
            <person name="Gerasimov E."/>
            <person name="Jackson A.P."/>
            <person name="Kelly S."/>
            <person name="Opperdoes F."/>
            <person name="O'Reilly A."/>
            <person name="Votypka J."/>
            <person name="Yurchenko V."/>
            <person name="Lukes J."/>
        </authorList>
    </citation>
    <scope>NUCLEOTIDE SEQUENCE [LARGE SCALE GENOMIC DNA]</scope>
    <source>
        <strain evidence="3">H10</strain>
    </source>
</reference>
<gene>
    <name evidence="3" type="ORF">ABB37_08893</name>
</gene>
<evidence type="ECO:0000313" key="4">
    <source>
        <dbReference type="Proteomes" id="UP000037923"/>
    </source>
</evidence>
<dbReference type="SUPFAM" id="SSF56349">
    <property type="entry name" value="DNA breaking-rejoining enzymes"/>
    <property type="match status" value="1"/>
</dbReference>
<name>A0A0M9FS40_LEPPY</name>
<dbReference type="Proteomes" id="UP000037923">
    <property type="component" value="Unassembled WGS sequence"/>
</dbReference>